<evidence type="ECO:0000256" key="1">
    <source>
        <dbReference type="SAM" id="SignalP"/>
    </source>
</evidence>
<dbReference type="EMBL" id="RQYN01000030">
    <property type="protein sequence ID" value="RRD74103.1"/>
    <property type="molecule type" value="Genomic_DNA"/>
</dbReference>
<dbReference type="AlphaFoldDB" id="A0A3P1YZ33"/>
<accession>A0A3P1YZ33</accession>
<evidence type="ECO:0008006" key="4">
    <source>
        <dbReference type="Google" id="ProtNLM"/>
    </source>
</evidence>
<keyword evidence="1" id="KW-0732">Signal</keyword>
<dbReference type="RefSeq" id="WP_124790245.1">
    <property type="nucleotide sequence ID" value="NZ_RQYN01000030.1"/>
</dbReference>
<dbReference type="Proteomes" id="UP000279860">
    <property type="component" value="Unassembled WGS sequence"/>
</dbReference>
<gene>
    <name evidence="2" type="ORF">EII41_08560</name>
</gene>
<feature type="signal peptide" evidence="1">
    <location>
        <begin position="1"/>
        <end position="24"/>
    </location>
</feature>
<evidence type="ECO:0000313" key="3">
    <source>
        <dbReference type="Proteomes" id="UP000279860"/>
    </source>
</evidence>
<comment type="caution">
    <text evidence="2">The sequence shown here is derived from an EMBL/GenBank/DDBJ whole genome shotgun (WGS) entry which is preliminary data.</text>
</comment>
<organism evidence="2 3">
    <name type="scientific">Tannerella forsythia</name>
    <name type="common">Bacteroides forsythus</name>
    <dbReference type="NCBI Taxonomy" id="28112"/>
    <lineage>
        <taxon>Bacteria</taxon>
        <taxon>Pseudomonadati</taxon>
        <taxon>Bacteroidota</taxon>
        <taxon>Bacteroidia</taxon>
        <taxon>Bacteroidales</taxon>
        <taxon>Tannerellaceae</taxon>
        <taxon>Tannerella</taxon>
    </lineage>
</organism>
<sequence length="308" mass="33946">MKRVTKWMTAILLVSLFYGCGPSAEDVLKKYESYAELTVEGDKLPVSLEIMEGIPPVITYSAPLINSSQEHVNMLAGRWFVADALNPDVRLPAKVKVLPVVDMAAGNTTQSASYGYNLMLDSIEAPFLLVGFEGIAPAESKEAAIPPLFFLVENRKGEPSMLTPVPRAAGDLFTATYTPMFFSEQTYSGEVPFENAKNVTLETTLSRDLKQVLQLKLSAEKLKMNPSEREVSSLVFKGGFETKDSIDVIDGKITQTHQPLICDLTVTNACIFGQVKFELDMGRTKSVYVVLKNITTPQNIPEEILKKP</sequence>
<dbReference type="PROSITE" id="PS51257">
    <property type="entry name" value="PROKAR_LIPOPROTEIN"/>
    <property type="match status" value="1"/>
</dbReference>
<protein>
    <recommendedName>
        <fullName evidence="4">Lipoprotein</fullName>
    </recommendedName>
</protein>
<proteinExistence type="predicted"/>
<name>A0A3P1YZ33_TANFO</name>
<evidence type="ECO:0000313" key="2">
    <source>
        <dbReference type="EMBL" id="RRD74103.1"/>
    </source>
</evidence>
<feature type="chain" id="PRO_5017997081" description="Lipoprotein" evidence="1">
    <location>
        <begin position="25"/>
        <end position="308"/>
    </location>
</feature>
<reference evidence="2 3" key="1">
    <citation type="submission" date="2018-11" db="EMBL/GenBank/DDBJ databases">
        <title>Genomes From Bacteria Associated with the Canine Oral Cavity: a Test Case for Automated Genome-Based Taxonomic Assignment.</title>
        <authorList>
            <person name="Coil D.A."/>
            <person name="Jospin G."/>
            <person name="Darling A.E."/>
            <person name="Wallis C."/>
            <person name="Davis I.J."/>
            <person name="Harris S."/>
            <person name="Eisen J.A."/>
            <person name="Holcombe L.J."/>
            <person name="O'Flynn C."/>
        </authorList>
    </citation>
    <scope>NUCLEOTIDE SEQUENCE [LARGE SCALE GENOMIC DNA]</scope>
    <source>
        <strain evidence="2 3">OH1426_COT-023</strain>
    </source>
</reference>